<gene>
    <name evidence="2" type="ORF">ACFQ4B_31515</name>
</gene>
<keyword evidence="3" id="KW-1185">Reference proteome</keyword>
<protein>
    <submittedName>
        <fullName evidence="2">DUF2188 domain-containing protein</fullName>
    </submittedName>
</protein>
<evidence type="ECO:0000313" key="2">
    <source>
        <dbReference type="EMBL" id="MFD1224647.1"/>
    </source>
</evidence>
<proteinExistence type="predicted"/>
<feature type="compositionally biased region" description="Polar residues" evidence="1">
    <location>
        <begin position="62"/>
        <end position="74"/>
    </location>
</feature>
<comment type="caution">
    <text evidence="2">The sequence shown here is derived from an EMBL/GenBank/DDBJ whole genome shotgun (WGS) entry which is preliminary data.</text>
</comment>
<feature type="compositionally biased region" description="Basic and acidic residues" evidence="1">
    <location>
        <begin position="52"/>
        <end position="61"/>
    </location>
</feature>
<evidence type="ECO:0000313" key="3">
    <source>
        <dbReference type="Proteomes" id="UP001597180"/>
    </source>
</evidence>
<accession>A0ABW3UW09</accession>
<evidence type="ECO:0000256" key="1">
    <source>
        <dbReference type="SAM" id="MobiDB-lite"/>
    </source>
</evidence>
<organism evidence="2 3">
    <name type="scientific">Paenibacillus vulneris</name>
    <dbReference type="NCBI Taxonomy" id="1133364"/>
    <lineage>
        <taxon>Bacteria</taxon>
        <taxon>Bacillati</taxon>
        <taxon>Bacillota</taxon>
        <taxon>Bacilli</taxon>
        <taxon>Bacillales</taxon>
        <taxon>Paenibacillaceae</taxon>
        <taxon>Paenibacillus</taxon>
    </lineage>
</organism>
<dbReference type="EMBL" id="JBHTLU010000047">
    <property type="protein sequence ID" value="MFD1224647.1"/>
    <property type="molecule type" value="Genomic_DNA"/>
</dbReference>
<reference evidence="3" key="1">
    <citation type="journal article" date="2019" name="Int. J. Syst. Evol. Microbiol.">
        <title>The Global Catalogue of Microorganisms (GCM) 10K type strain sequencing project: providing services to taxonomists for standard genome sequencing and annotation.</title>
        <authorList>
            <consortium name="The Broad Institute Genomics Platform"/>
            <consortium name="The Broad Institute Genome Sequencing Center for Infectious Disease"/>
            <person name="Wu L."/>
            <person name="Ma J."/>
        </authorList>
    </citation>
    <scope>NUCLEOTIDE SEQUENCE [LARGE SCALE GENOMIC DNA]</scope>
    <source>
        <strain evidence="3">CCUG 53270</strain>
    </source>
</reference>
<dbReference type="Proteomes" id="UP001597180">
    <property type="component" value="Unassembled WGS sequence"/>
</dbReference>
<feature type="region of interest" description="Disordered" evidence="1">
    <location>
        <begin position="52"/>
        <end position="82"/>
    </location>
</feature>
<dbReference type="InterPro" id="IPR018691">
    <property type="entry name" value="DUF2188"/>
</dbReference>
<sequence length="134" mass="14992">MPWKKNDYPASMKHLDPRVRGKAIEIANALLEEGYEEGRAIAIATAQAKRWNDDHPLHEHPTGSSSPRSRQSNIHVVPDGDSWAVKEEGAKQALVRTDTKLEAVDYAKQRASDLNKSAIIHRQDGTVETSYNYS</sequence>
<name>A0ABW3UW09_9BACL</name>
<dbReference type="RefSeq" id="WP_345587573.1">
    <property type="nucleotide sequence ID" value="NZ_BAABJG010000010.1"/>
</dbReference>
<dbReference type="Pfam" id="PF09954">
    <property type="entry name" value="DUF2188"/>
    <property type="match status" value="1"/>
</dbReference>